<keyword evidence="3" id="KW-1185">Reference proteome</keyword>
<feature type="region of interest" description="Disordered" evidence="1">
    <location>
        <begin position="245"/>
        <end position="294"/>
    </location>
</feature>
<feature type="compositionally biased region" description="Basic and acidic residues" evidence="1">
    <location>
        <begin position="135"/>
        <end position="146"/>
    </location>
</feature>
<accession>A0A1E5WJS3</accession>
<feature type="compositionally biased region" description="Pro residues" evidence="1">
    <location>
        <begin position="44"/>
        <end position="53"/>
    </location>
</feature>
<name>A0A1E5WJS3_9POAL</name>
<reference evidence="2 3" key="1">
    <citation type="submission" date="2016-09" db="EMBL/GenBank/DDBJ databases">
        <title>The draft genome of Dichanthelium oligosanthes: A C3 panicoid grass species.</title>
        <authorList>
            <person name="Studer A.J."/>
            <person name="Schnable J.C."/>
            <person name="Brutnell T.P."/>
        </authorList>
    </citation>
    <scope>NUCLEOTIDE SEQUENCE [LARGE SCALE GENOMIC DNA]</scope>
    <source>
        <strain evidence="3">cv. Kellogg 1175</strain>
        <tissue evidence="2">Leaf</tissue>
    </source>
</reference>
<dbReference type="EMBL" id="LWDX02004981">
    <property type="protein sequence ID" value="OEL37584.1"/>
    <property type="molecule type" value="Genomic_DNA"/>
</dbReference>
<feature type="compositionally biased region" description="Acidic residues" evidence="1">
    <location>
        <begin position="274"/>
        <end position="284"/>
    </location>
</feature>
<feature type="compositionally biased region" description="Low complexity" evidence="1">
    <location>
        <begin position="18"/>
        <end position="43"/>
    </location>
</feature>
<gene>
    <name evidence="2" type="ORF">BAE44_0001397</name>
</gene>
<dbReference type="STRING" id="888268.A0A1E5WJS3"/>
<evidence type="ECO:0000256" key="1">
    <source>
        <dbReference type="SAM" id="MobiDB-lite"/>
    </source>
</evidence>
<comment type="caution">
    <text evidence="2">The sequence shown here is derived from an EMBL/GenBank/DDBJ whole genome shotgun (WGS) entry which is preliminary data.</text>
</comment>
<feature type="region of interest" description="Disordered" evidence="1">
    <location>
        <begin position="135"/>
        <end position="159"/>
    </location>
</feature>
<feature type="region of interest" description="Disordered" evidence="1">
    <location>
        <begin position="1"/>
        <end position="59"/>
    </location>
</feature>
<dbReference type="AlphaFoldDB" id="A0A1E5WJS3"/>
<feature type="compositionally biased region" description="Basic and acidic residues" evidence="1">
    <location>
        <begin position="285"/>
        <end position="294"/>
    </location>
</feature>
<evidence type="ECO:0000313" key="3">
    <source>
        <dbReference type="Proteomes" id="UP000095767"/>
    </source>
</evidence>
<organism evidence="2 3">
    <name type="scientific">Dichanthelium oligosanthes</name>
    <dbReference type="NCBI Taxonomy" id="888268"/>
    <lineage>
        <taxon>Eukaryota</taxon>
        <taxon>Viridiplantae</taxon>
        <taxon>Streptophyta</taxon>
        <taxon>Embryophyta</taxon>
        <taxon>Tracheophyta</taxon>
        <taxon>Spermatophyta</taxon>
        <taxon>Magnoliopsida</taxon>
        <taxon>Liliopsida</taxon>
        <taxon>Poales</taxon>
        <taxon>Poaceae</taxon>
        <taxon>PACMAD clade</taxon>
        <taxon>Panicoideae</taxon>
        <taxon>Panicodae</taxon>
        <taxon>Paniceae</taxon>
        <taxon>Dichantheliinae</taxon>
        <taxon>Dichanthelium</taxon>
    </lineage>
</organism>
<proteinExistence type="predicted"/>
<dbReference type="Proteomes" id="UP000095767">
    <property type="component" value="Unassembled WGS sequence"/>
</dbReference>
<evidence type="ECO:0000313" key="2">
    <source>
        <dbReference type="EMBL" id="OEL37584.1"/>
    </source>
</evidence>
<sequence length="294" mass="30316">MGGAGGFGCPRCAWRGCSSSPASSATSLTARPLSDCCSRRSPPSSQPPAPAPCHHPRQDSSLKISIRSWAAAAAANPARLAPFPALALHPHHHQAAPAPRDMSAMMGYGYHHLLLPPQQNPSAGDAYMQKRYREDLSREDDDRQDPRTAGGDPAAAPIRRNVGVAPNAAASSGGFWMLPVSGSSAAPYGSKFMDTLSGGGGGGTAAVQAPLQFMSWASYPSNAAADGGSGGGGMSGPNLGMLAVFNAYNRGGSEDQQQHQQPKGEQQHGGDSSGNDEEDGDDSADENHGNNRSQ</sequence>
<protein>
    <submittedName>
        <fullName evidence="2">Uncharacterized protein</fullName>
    </submittedName>
</protein>